<dbReference type="Pfam" id="PF13886">
    <property type="entry name" value="TM7S3_TM198"/>
    <property type="match status" value="1"/>
</dbReference>
<dbReference type="OrthoDB" id="115781at2759"/>
<protein>
    <recommendedName>
        <fullName evidence="6">Transmembrane protein 198</fullName>
    </recommendedName>
</protein>
<feature type="transmembrane region" description="Helical" evidence="7">
    <location>
        <begin position="162"/>
        <end position="180"/>
    </location>
</feature>
<evidence type="ECO:0000256" key="3">
    <source>
        <dbReference type="ARBA" id="ARBA00022692"/>
    </source>
</evidence>
<feature type="transmembrane region" description="Helical" evidence="7">
    <location>
        <begin position="56"/>
        <end position="77"/>
    </location>
</feature>
<dbReference type="GO" id="GO:0005886">
    <property type="term" value="C:plasma membrane"/>
    <property type="evidence" value="ECO:0007669"/>
    <property type="project" value="TreeGrafter"/>
</dbReference>
<dbReference type="PANTHER" id="PTHR31247">
    <property type="entry name" value="TRANSMEMBRANE PROTEIN 198 FAMILY MEMBER"/>
    <property type="match status" value="1"/>
</dbReference>
<dbReference type="InterPro" id="IPR040236">
    <property type="entry name" value="TMEM198"/>
</dbReference>
<keyword evidence="4 7" id="KW-1133">Transmembrane helix</keyword>
<organism evidence="10">
    <name type="scientific">Hydra vulgaris</name>
    <name type="common">Hydra</name>
    <name type="synonym">Hydra attenuata</name>
    <dbReference type="NCBI Taxonomy" id="6087"/>
    <lineage>
        <taxon>Eukaryota</taxon>
        <taxon>Metazoa</taxon>
        <taxon>Cnidaria</taxon>
        <taxon>Hydrozoa</taxon>
        <taxon>Hydroidolina</taxon>
        <taxon>Anthoathecata</taxon>
        <taxon>Aplanulata</taxon>
        <taxon>Hydridae</taxon>
        <taxon>Hydra</taxon>
    </lineage>
</organism>
<evidence type="ECO:0000259" key="9">
    <source>
        <dbReference type="Pfam" id="PF13886"/>
    </source>
</evidence>
<feature type="domain" description="TM7S3/TM198-like" evidence="9">
    <location>
        <begin position="63"/>
        <end position="252"/>
    </location>
</feature>
<dbReference type="KEGG" id="hmg:101236897"/>
<sequence length="290" mass="33601">MKIPEKFFVFCLVLCQPSILHTLNQRQQEQDLAYLSIIKKQFTTLPNCKWNYKYDIGRSIVAALSFFSAGFVLIFGYKRRRISFGLIGFSTASILTYLIIIGETEFSLIVNIFISLAAGVVVSFFTISSLYCGYFLTGLLGGFLTAFIFLLIYTLFLSLNSLTLPCVIIAVIGLIQTFFTMWWRHRILIFSICMVASAVMAAALDHFVEDLFLLEYIEMKLFYNRVPKLCWWSYLVLSLWPLCFIIGILVQCLYTGKERQKESYIFVFKRKNTTHVRDDQNHLIRYGSDY</sequence>
<keyword evidence="5 7" id="KW-0472">Membrane</keyword>
<feature type="chain" id="PRO_5044738692" description="Transmembrane protein 198" evidence="8">
    <location>
        <begin position="23"/>
        <end position="290"/>
    </location>
</feature>
<evidence type="ECO:0000256" key="1">
    <source>
        <dbReference type="ARBA" id="ARBA00004141"/>
    </source>
</evidence>
<dbReference type="OMA" id="KQLHAEP"/>
<gene>
    <name evidence="10" type="primary">TMEM198</name>
</gene>
<reference evidence="10" key="1">
    <citation type="journal article" date="2013" name="Genome Biol. Evol.">
        <title>Punctuated emergences of genetic and phenotypic innovations in eumetazoan, bilaterian, euteleostome, and hominidae ancestors.</title>
        <authorList>
            <person name="Wenger Y."/>
            <person name="Galliot B."/>
        </authorList>
    </citation>
    <scope>NUCLEOTIDE SEQUENCE</scope>
    <source>
        <tissue evidence="10">Whole animals</tissue>
    </source>
</reference>
<feature type="transmembrane region" description="Helical" evidence="7">
    <location>
        <begin position="187"/>
        <end position="204"/>
    </location>
</feature>
<evidence type="ECO:0000256" key="4">
    <source>
        <dbReference type="ARBA" id="ARBA00022989"/>
    </source>
</evidence>
<feature type="signal peptide" evidence="8">
    <location>
        <begin position="1"/>
        <end position="22"/>
    </location>
</feature>
<dbReference type="EMBL" id="HAAD01003290">
    <property type="protein sequence ID" value="CDG69522.1"/>
    <property type="molecule type" value="mRNA"/>
</dbReference>
<evidence type="ECO:0000256" key="2">
    <source>
        <dbReference type="ARBA" id="ARBA00006244"/>
    </source>
</evidence>
<comment type="subcellular location">
    <subcellularLocation>
        <location evidence="1">Membrane</location>
        <topology evidence="1">Multi-pass membrane protein</topology>
    </subcellularLocation>
</comment>
<keyword evidence="3 7" id="KW-0812">Transmembrane</keyword>
<name>T2MC51_HYDVU</name>
<dbReference type="PANTHER" id="PTHR31247:SF5">
    <property type="entry name" value="DUF4203 DOMAIN-CONTAINING PROTEIN"/>
    <property type="match status" value="1"/>
</dbReference>
<evidence type="ECO:0000256" key="5">
    <source>
        <dbReference type="ARBA" id="ARBA00023136"/>
    </source>
</evidence>
<keyword evidence="8" id="KW-0732">Signal</keyword>
<feature type="transmembrane region" description="Helical" evidence="7">
    <location>
        <begin position="84"/>
        <end position="102"/>
    </location>
</feature>
<comment type="similarity">
    <text evidence="2">Belongs to the TMEM198 family.</text>
</comment>
<feature type="transmembrane region" description="Helical" evidence="7">
    <location>
        <begin position="134"/>
        <end position="156"/>
    </location>
</feature>
<dbReference type="AlphaFoldDB" id="T2MC51"/>
<evidence type="ECO:0000256" key="6">
    <source>
        <dbReference type="ARBA" id="ARBA00049737"/>
    </source>
</evidence>
<evidence type="ECO:0000256" key="7">
    <source>
        <dbReference type="SAM" id="Phobius"/>
    </source>
</evidence>
<feature type="transmembrane region" description="Helical" evidence="7">
    <location>
        <begin position="231"/>
        <end position="254"/>
    </location>
</feature>
<evidence type="ECO:0000313" key="10">
    <source>
        <dbReference type="EMBL" id="CDG69522.1"/>
    </source>
</evidence>
<dbReference type="InterPro" id="IPR025256">
    <property type="entry name" value="TM7S3/TM198-like_dom"/>
</dbReference>
<accession>T2MC51</accession>
<feature type="transmembrane region" description="Helical" evidence="7">
    <location>
        <begin position="108"/>
        <end position="127"/>
    </location>
</feature>
<proteinExistence type="evidence at transcript level"/>
<evidence type="ECO:0000256" key="8">
    <source>
        <dbReference type="SAM" id="SignalP"/>
    </source>
</evidence>